<dbReference type="InterPro" id="IPR036116">
    <property type="entry name" value="FN3_sf"/>
</dbReference>
<accession>A0A3M7AGG7</accession>
<dbReference type="Proteomes" id="UP000276864">
    <property type="component" value="Unassembled WGS sequence"/>
</dbReference>
<dbReference type="PANTHER" id="PTHR30383">
    <property type="entry name" value="THIOESTERASE 1/PROTEASE 1/LYSOPHOSPHOLIPASE L1"/>
    <property type="match status" value="1"/>
</dbReference>
<protein>
    <recommendedName>
        <fullName evidence="2">Fibronectin type-III domain-containing protein</fullName>
    </recommendedName>
</protein>
<dbReference type="Gene3D" id="2.60.40.10">
    <property type="entry name" value="Immunoglobulins"/>
    <property type="match status" value="2"/>
</dbReference>
<name>A0A3M7AGG7_HORWE</name>
<gene>
    <name evidence="4" type="ORF">D0866_00387</name>
    <name evidence="3" type="ORF">D0867_00093</name>
</gene>
<dbReference type="OrthoDB" id="2119228at2759"/>
<feature type="compositionally biased region" description="Low complexity" evidence="1">
    <location>
        <begin position="22"/>
        <end position="33"/>
    </location>
</feature>
<dbReference type="InterPro" id="IPR001087">
    <property type="entry name" value="GDSL"/>
</dbReference>
<feature type="domain" description="Fibronectin type-III" evidence="2">
    <location>
        <begin position="423"/>
        <end position="520"/>
    </location>
</feature>
<reference evidence="5 6" key="1">
    <citation type="journal article" date="2018" name="BMC Genomics">
        <title>Genomic evidence for intraspecific hybridization in a clonal and extremely halotolerant yeast.</title>
        <authorList>
            <person name="Gostincar C."/>
            <person name="Stajich J.E."/>
            <person name="Zupancic J."/>
            <person name="Zalar P."/>
            <person name="Gunde-Cimerman N."/>
        </authorList>
    </citation>
    <scope>NUCLEOTIDE SEQUENCE [LARGE SCALE GENOMIC DNA]</scope>
    <source>
        <strain evidence="4 6">EXF-6651</strain>
        <strain evidence="3 5">EXF-6669</strain>
    </source>
</reference>
<dbReference type="GO" id="GO:0004622">
    <property type="term" value="F:phosphatidylcholine lysophospholipase activity"/>
    <property type="evidence" value="ECO:0007669"/>
    <property type="project" value="TreeGrafter"/>
</dbReference>
<dbReference type="Proteomes" id="UP000271337">
    <property type="component" value="Unassembled WGS sequence"/>
</dbReference>
<dbReference type="InterPro" id="IPR013783">
    <property type="entry name" value="Ig-like_fold"/>
</dbReference>
<evidence type="ECO:0000313" key="5">
    <source>
        <dbReference type="Proteomes" id="UP000271337"/>
    </source>
</evidence>
<dbReference type="InterPro" id="IPR003961">
    <property type="entry name" value="FN3_dom"/>
</dbReference>
<dbReference type="CDD" id="cd01833">
    <property type="entry name" value="XynB_like"/>
    <property type="match status" value="1"/>
</dbReference>
<evidence type="ECO:0000313" key="4">
    <source>
        <dbReference type="EMBL" id="RMY41747.1"/>
    </source>
</evidence>
<dbReference type="Pfam" id="PF00041">
    <property type="entry name" value="fn3"/>
    <property type="match status" value="1"/>
</dbReference>
<proteinExistence type="predicted"/>
<organism evidence="3 5">
    <name type="scientific">Hortaea werneckii</name>
    <name type="common">Black yeast</name>
    <name type="synonym">Cladosporium werneckii</name>
    <dbReference type="NCBI Taxonomy" id="91943"/>
    <lineage>
        <taxon>Eukaryota</taxon>
        <taxon>Fungi</taxon>
        <taxon>Dikarya</taxon>
        <taxon>Ascomycota</taxon>
        <taxon>Pezizomycotina</taxon>
        <taxon>Dothideomycetes</taxon>
        <taxon>Dothideomycetidae</taxon>
        <taxon>Mycosphaerellales</taxon>
        <taxon>Teratosphaeriaceae</taxon>
        <taxon>Hortaea</taxon>
    </lineage>
</organism>
<dbReference type="EMBL" id="QWIM01000018">
    <property type="protein sequence ID" value="RMY41747.1"/>
    <property type="molecule type" value="Genomic_DNA"/>
</dbReference>
<evidence type="ECO:0000259" key="2">
    <source>
        <dbReference type="PROSITE" id="PS50853"/>
    </source>
</evidence>
<dbReference type="EMBL" id="QWIL01000003">
    <property type="protein sequence ID" value="RMY26370.1"/>
    <property type="molecule type" value="Genomic_DNA"/>
</dbReference>
<feature type="compositionally biased region" description="Pro residues" evidence="1">
    <location>
        <begin position="110"/>
        <end position="121"/>
    </location>
</feature>
<dbReference type="PANTHER" id="PTHR30383:SF19">
    <property type="entry name" value="FIBRONECTIN TYPE-III DOMAIN-CONTAINING PROTEIN"/>
    <property type="match status" value="1"/>
</dbReference>
<feature type="compositionally biased region" description="Polar residues" evidence="1">
    <location>
        <begin position="11"/>
        <end position="20"/>
    </location>
</feature>
<feature type="region of interest" description="Disordered" evidence="1">
    <location>
        <begin position="102"/>
        <end position="140"/>
    </location>
</feature>
<dbReference type="SUPFAM" id="SSF52266">
    <property type="entry name" value="SGNH hydrolase"/>
    <property type="match status" value="1"/>
</dbReference>
<dbReference type="VEuPathDB" id="FungiDB:BTJ68_12813"/>
<dbReference type="SUPFAM" id="SSF49265">
    <property type="entry name" value="Fibronectin type III"/>
    <property type="match status" value="1"/>
</dbReference>
<sequence>MAGSHPKAHTGDNNSGSTAAEPSPNTKSSPNTSIDIGGTSVRLSMHLHSASIASTQESTLPNPCKVLVVGDSITQGHEGDHTWRYRLWQWLRSNAASHDFTFVGPYTGTDPPPVPMPPQPPRLGSDEPEKPEDSESRVKTDGKYAADVPADFQGNHFSGWGWQLGQAKGMIRDVVNAYKPDVVLTLLGFNDIGWGFCEASEVLNRMRDFIQEARAAEPDITLLAGNIPQRRYMNGRQDLLENTNEYNQQLPRLLDAMRSDSSPLHAVKVAQCYSCTPDGCPAGYDGLHPNVLGEFEIARAFSLTLHECFGIGTKALEVPSPRDMPQRPSHVPTNVFATGAPMGVTVTWDAVFGARGYDVRNRMRGKDRWEVARAQSNRFDTTFTVAGVAWEYQVRTNNGDGDNDKSDWSPVSTAVARRDTAPPPQNIQTFSKDHGIQVTWSPVEGGSEVDRYAVTVLDQDTPGAIIICYGFRGTEATLQGLRNGHCYSVFVGTWAFVGGVSVGGLPAQASSVTPGVLMEDSRSHDMASLD</sequence>
<dbReference type="PROSITE" id="PS50853">
    <property type="entry name" value="FN3"/>
    <property type="match status" value="1"/>
</dbReference>
<dbReference type="InterPro" id="IPR051532">
    <property type="entry name" value="Ester_Hydrolysis_Enzymes"/>
</dbReference>
<dbReference type="Pfam" id="PF00657">
    <property type="entry name" value="Lipase_GDSL"/>
    <property type="match status" value="1"/>
</dbReference>
<comment type="caution">
    <text evidence="3">The sequence shown here is derived from an EMBL/GenBank/DDBJ whole genome shotgun (WGS) entry which is preliminary data.</text>
</comment>
<dbReference type="InterPro" id="IPR036514">
    <property type="entry name" value="SGNH_hydro_sf"/>
</dbReference>
<dbReference type="Gene3D" id="3.40.50.1110">
    <property type="entry name" value="SGNH hydrolase"/>
    <property type="match status" value="1"/>
</dbReference>
<dbReference type="AlphaFoldDB" id="A0A3M7AGG7"/>
<dbReference type="CDD" id="cd00063">
    <property type="entry name" value="FN3"/>
    <property type="match status" value="1"/>
</dbReference>
<feature type="compositionally biased region" description="Basic and acidic residues" evidence="1">
    <location>
        <begin position="124"/>
        <end position="140"/>
    </location>
</feature>
<feature type="region of interest" description="Disordered" evidence="1">
    <location>
        <begin position="1"/>
        <end position="37"/>
    </location>
</feature>
<evidence type="ECO:0000313" key="6">
    <source>
        <dbReference type="Proteomes" id="UP000276864"/>
    </source>
</evidence>
<evidence type="ECO:0000256" key="1">
    <source>
        <dbReference type="SAM" id="MobiDB-lite"/>
    </source>
</evidence>
<evidence type="ECO:0000313" key="3">
    <source>
        <dbReference type="EMBL" id="RMY26370.1"/>
    </source>
</evidence>